<dbReference type="SMART" id="SM00724">
    <property type="entry name" value="TLC"/>
    <property type="match status" value="1"/>
</dbReference>
<dbReference type="PANTHER" id="PTHR12371">
    <property type="entry name" value="TRANSLOCATION ASSOCIATED MEMBRANE PROTEIN"/>
    <property type="match status" value="1"/>
</dbReference>
<evidence type="ECO:0000313" key="14">
    <source>
        <dbReference type="Proteomes" id="UP000298663"/>
    </source>
</evidence>
<dbReference type="InterPro" id="IPR016447">
    <property type="entry name" value="Translocation_assoc_membrane"/>
</dbReference>
<comment type="similarity">
    <text evidence="2 8">Belongs to the TRAM family.</text>
</comment>
<dbReference type="EMBL" id="AZBU02000012">
    <property type="protein sequence ID" value="TKR60029.1"/>
    <property type="molecule type" value="Genomic_DNA"/>
</dbReference>
<keyword evidence="5 8" id="KW-0653">Protein transport</keyword>
<dbReference type="STRING" id="34508.A0A4U5LV66"/>
<dbReference type="Pfam" id="PF03798">
    <property type="entry name" value="TRAM_LAG1_CLN8"/>
    <property type="match status" value="1"/>
</dbReference>
<evidence type="ECO:0000256" key="3">
    <source>
        <dbReference type="ARBA" id="ARBA00022448"/>
    </source>
</evidence>
<feature type="transmembrane region" description="Helical" evidence="11">
    <location>
        <begin position="168"/>
        <end position="186"/>
    </location>
</feature>
<keyword evidence="8" id="KW-0811">Translocation</keyword>
<feature type="transmembrane region" description="Helical" evidence="11">
    <location>
        <begin position="206"/>
        <end position="222"/>
    </location>
</feature>
<dbReference type="GO" id="GO:0045048">
    <property type="term" value="P:protein insertion into ER membrane"/>
    <property type="evidence" value="ECO:0007669"/>
    <property type="project" value="TreeGrafter"/>
</dbReference>
<evidence type="ECO:0000256" key="7">
    <source>
        <dbReference type="ARBA" id="ARBA00023136"/>
    </source>
</evidence>
<keyword evidence="7 9" id="KW-0472">Membrane</keyword>
<keyword evidence="14" id="KW-1185">Reference proteome</keyword>
<dbReference type="InterPro" id="IPR006634">
    <property type="entry name" value="TLC-dom"/>
</dbReference>
<keyword evidence="3 8" id="KW-0813">Transport</keyword>
<dbReference type="AlphaFoldDB" id="A0A4U5LV66"/>
<proteinExistence type="inferred from homology"/>
<keyword evidence="4 9" id="KW-0812">Transmembrane</keyword>
<dbReference type="PANTHER" id="PTHR12371:SF11">
    <property type="entry name" value="TRANSLOCATING CHAIN-ASSOCIATED MEMBRANE PROTEIN"/>
    <property type="match status" value="1"/>
</dbReference>
<evidence type="ECO:0000256" key="5">
    <source>
        <dbReference type="ARBA" id="ARBA00022927"/>
    </source>
</evidence>
<organism evidence="13 14">
    <name type="scientific">Steinernema carpocapsae</name>
    <name type="common">Entomopathogenic nematode</name>
    <dbReference type="NCBI Taxonomy" id="34508"/>
    <lineage>
        <taxon>Eukaryota</taxon>
        <taxon>Metazoa</taxon>
        <taxon>Ecdysozoa</taxon>
        <taxon>Nematoda</taxon>
        <taxon>Chromadorea</taxon>
        <taxon>Rhabditida</taxon>
        <taxon>Tylenchina</taxon>
        <taxon>Panagrolaimomorpha</taxon>
        <taxon>Strongyloidoidea</taxon>
        <taxon>Steinernematidae</taxon>
        <taxon>Steinernema</taxon>
    </lineage>
</organism>
<dbReference type="GO" id="GO:0005789">
    <property type="term" value="C:endoplasmic reticulum membrane"/>
    <property type="evidence" value="ECO:0007669"/>
    <property type="project" value="TreeGrafter"/>
</dbReference>
<evidence type="ECO:0000256" key="2">
    <source>
        <dbReference type="ARBA" id="ARBA00005999"/>
    </source>
</evidence>
<evidence type="ECO:0000256" key="8">
    <source>
        <dbReference type="PIRNR" id="PIRNR005449"/>
    </source>
</evidence>
<feature type="transmembrane region" description="Helical" evidence="11">
    <location>
        <begin position="130"/>
        <end position="148"/>
    </location>
</feature>
<dbReference type="PIRSF" id="PIRSF005449">
    <property type="entry name" value="Translocation_assoc_membrane"/>
    <property type="match status" value="1"/>
</dbReference>
<comment type="subcellular location">
    <subcellularLocation>
        <location evidence="1">Membrane</location>
        <topology evidence="1">Multi-pass membrane protein</topology>
    </subcellularLocation>
</comment>
<feature type="transmembrane region" description="Helical" evidence="11">
    <location>
        <begin position="228"/>
        <end position="249"/>
    </location>
</feature>
<feature type="region of interest" description="Disordered" evidence="10">
    <location>
        <begin position="342"/>
        <end position="375"/>
    </location>
</feature>
<gene>
    <name evidence="13" type="ORF">L596_029619</name>
</gene>
<dbReference type="Proteomes" id="UP000298663">
    <property type="component" value="Unassembled WGS sequence"/>
</dbReference>
<sequence length="375" mass="43256">MGVDVRRAAGAGGRNKKAAPPVMSHEFVIQNHGDIMSCLLMIIVIGFMFNYTSPVANVFVLPQYNETASVPAEAEPLTYYRNGVLDLCVFFFYTVAWITMHAVIQEYILDKLQRKLHLSKTRMSKFTESGHLLFFSLYSAIHAGYLIHDMGLALNPSKLWVGYPLEHRYMALNLKLFFVFQISHWLHQFPEFYFQKVKRDEISQRSTYTIAYLFFITAAYFTNFNRLALVLLFVDYVTQSVFHFTRMLHFSGKNKHTATGFMLWNVLFVFTRAASAAIAFVVLWYGLKINETPVVDIKEGNYNTAFIRLNSLLCIFVLQALMMWNFGSFHIGRIRDRVSKAKHDKEQAKAAREAQKLAQKKNKKVSETNNKAKVQ</sequence>
<name>A0A4U5LV66_STECR</name>
<evidence type="ECO:0000256" key="10">
    <source>
        <dbReference type="SAM" id="MobiDB-lite"/>
    </source>
</evidence>
<feature type="transmembrane region" description="Helical" evidence="11">
    <location>
        <begin position="90"/>
        <end position="109"/>
    </location>
</feature>
<dbReference type="OrthoDB" id="3053196at2759"/>
<feature type="transmembrane region" description="Helical" evidence="11">
    <location>
        <begin position="305"/>
        <end position="327"/>
    </location>
</feature>
<feature type="transmembrane region" description="Helical" evidence="11">
    <location>
        <begin position="261"/>
        <end position="285"/>
    </location>
</feature>
<evidence type="ECO:0000256" key="6">
    <source>
        <dbReference type="ARBA" id="ARBA00022989"/>
    </source>
</evidence>
<dbReference type="GO" id="GO:0006616">
    <property type="term" value="P:SRP-dependent cotranslational protein targeting to membrane, translocation"/>
    <property type="evidence" value="ECO:0007669"/>
    <property type="project" value="InterPro"/>
</dbReference>
<evidence type="ECO:0000256" key="4">
    <source>
        <dbReference type="ARBA" id="ARBA00022692"/>
    </source>
</evidence>
<keyword evidence="6 11" id="KW-1133">Transmembrane helix</keyword>
<evidence type="ECO:0000256" key="1">
    <source>
        <dbReference type="ARBA" id="ARBA00004141"/>
    </source>
</evidence>
<evidence type="ECO:0000259" key="12">
    <source>
        <dbReference type="PROSITE" id="PS50922"/>
    </source>
</evidence>
<protein>
    <recommendedName>
        <fullName evidence="8">Translocating chain-associated membrane protein</fullName>
    </recommendedName>
</protein>
<evidence type="ECO:0000256" key="9">
    <source>
        <dbReference type="PROSITE-ProRule" id="PRU00205"/>
    </source>
</evidence>
<feature type="domain" description="TLC" evidence="12">
    <location>
        <begin position="124"/>
        <end position="337"/>
    </location>
</feature>
<accession>A0A4U5LV66</accession>
<evidence type="ECO:0000313" key="13">
    <source>
        <dbReference type="EMBL" id="TKR60029.1"/>
    </source>
</evidence>
<feature type="compositionally biased region" description="Basic and acidic residues" evidence="10">
    <location>
        <begin position="342"/>
        <end position="355"/>
    </location>
</feature>
<reference evidence="13 14" key="2">
    <citation type="journal article" date="2019" name="G3 (Bethesda)">
        <title>Hybrid Assembly of the Genome of the Entomopathogenic Nematode Steinernema carpocapsae Identifies the X-Chromosome.</title>
        <authorList>
            <person name="Serra L."/>
            <person name="Macchietto M."/>
            <person name="Macias-Munoz A."/>
            <person name="McGill C.J."/>
            <person name="Rodriguez I.M."/>
            <person name="Rodriguez B."/>
            <person name="Murad R."/>
            <person name="Mortazavi A."/>
        </authorList>
    </citation>
    <scope>NUCLEOTIDE SEQUENCE [LARGE SCALE GENOMIC DNA]</scope>
    <source>
        <strain evidence="13 14">ALL</strain>
    </source>
</reference>
<evidence type="ECO:0000256" key="11">
    <source>
        <dbReference type="SAM" id="Phobius"/>
    </source>
</evidence>
<feature type="transmembrane region" description="Helical" evidence="11">
    <location>
        <begin position="33"/>
        <end position="52"/>
    </location>
</feature>
<comment type="caution">
    <text evidence="13">The sequence shown here is derived from an EMBL/GenBank/DDBJ whole genome shotgun (WGS) entry which is preliminary data.</text>
</comment>
<reference evidence="13 14" key="1">
    <citation type="journal article" date="2015" name="Genome Biol.">
        <title>Comparative genomics of Steinernema reveals deeply conserved gene regulatory networks.</title>
        <authorList>
            <person name="Dillman A.R."/>
            <person name="Macchietto M."/>
            <person name="Porter C.F."/>
            <person name="Rogers A."/>
            <person name="Williams B."/>
            <person name="Antoshechkin I."/>
            <person name="Lee M.M."/>
            <person name="Goodwin Z."/>
            <person name="Lu X."/>
            <person name="Lewis E.E."/>
            <person name="Goodrich-Blair H."/>
            <person name="Stock S.P."/>
            <person name="Adams B.J."/>
            <person name="Sternberg P.W."/>
            <person name="Mortazavi A."/>
        </authorList>
    </citation>
    <scope>NUCLEOTIDE SEQUENCE [LARGE SCALE GENOMIC DNA]</scope>
    <source>
        <strain evidence="13 14">ALL</strain>
    </source>
</reference>
<dbReference type="PROSITE" id="PS50922">
    <property type="entry name" value="TLC"/>
    <property type="match status" value="1"/>
</dbReference>